<sequence>MGLLVPTWRGHRPLADARRDAGTSTASTGHMLFGVPAAGNMAPRLAARSRHAATAYAARALVRVFFFFFGACSYYPTFYSYSSCCLNAAHRQAGQISRPTTKRSCFSPVSRLLSQCNRTYGLLHCNTLREV</sequence>
<reference evidence="1 2" key="1">
    <citation type="journal article" date="2009" name="Nature">
        <title>The Sorghum bicolor genome and the diversification of grasses.</title>
        <authorList>
            <person name="Paterson A.H."/>
            <person name="Bowers J.E."/>
            <person name="Bruggmann R."/>
            <person name="Dubchak I."/>
            <person name="Grimwood J."/>
            <person name="Gundlach H."/>
            <person name="Haberer G."/>
            <person name="Hellsten U."/>
            <person name="Mitros T."/>
            <person name="Poliakov A."/>
            <person name="Schmutz J."/>
            <person name="Spannagl M."/>
            <person name="Tang H."/>
            <person name="Wang X."/>
            <person name="Wicker T."/>
            <person name="Bharti A.K."/>
            <person name="Chapman J."/>
            <person name="Feltus F.A."/>
            <person name="Gowik U."/>
            <person name="Grigoriev I.V."/>
            <person name="Lyons E."/>
            <person name="Maher C.A."/>
            <person name="Martis M."/>
            <person name="Narechania A."/>
            <person name="Otillar R.P."/>
            <person name="Penning B.W."/>
            <person name="Salamov A.A."/>
            <person name="Wang Y."/>
            <person name="Zhang L."/>
            <person name="Carpita N.C."/>
            <person name="Freeling M."/>
            <person name="Gingle A.R."/>
            <person name="Hash C.T."/>
            <person name="Keller B."/>
            <person name="Klein P."/>
            <person name="Kresovich S."/>
            <person name="McCann M.C."/>
            <person name="Ming R."/>
            <person name="Peterson D.G."/>
            <person name="Mehboob-ur-Rahman"/>
            <person name="Ware D."/>
            <person name="Westhoff P."/>
            <person name="Mayer K.F."/>
            <person name="Messing J."/>
            <person name="Rokhsar D.S."/>
        </authorList>
    </citation>
    <scope>NUCLEOTIDE SEQUENCE [LARGE SCALE GENOMIC DNA]</scope>
    <source>
        <strain evidence="2">cv. BTx623</strain>
    </source>
</reference>
<accession>A0A1B6PKL4</accession>
<keyword evidence="2" id="KW-1185">Reference proteome</keyword>
<dbReference type="InParanoid" id="A0A1B6PKL4"/>
<protein>
    <submittedName>
        <fullName evidence="1">Uncharacterized protein</fullName>
    </submittedName>
</protein>
<evidence type="ECO:0000313" key="1">
    <source>
        <dbReference type="EMBL" id="KXG26207.1"/>
    </source>
</evidence>
<evidence type="ECO:0000313" key="2">
    <source>
        <dbReference type="Proteomes" id="UP000000768"/>
    </source>
</evidence>
<dbReference type="AlphaFoldDB" id="A0A1B6PKL4"/>
<dbReference type="Gramene" id="KXG26207">
    <property type="protein sequence ID" value="KXG26207"/>
    <property type="gene ID" value="SORBI_3006G064900"/>
</dbReference>
<organism evidence="1 2">
    <name type="scientific">Sorghum bicolor</name>
    <name type="common">Sorghum</name>
    <name type="synonym">Sorghum vulgare</name>
    <dbReference type="NCBI Taxonomy" id="4558"/>
    <lineage>
        <taxon>Eukaryota</taxon>
        <taxon>Viridiplantae</taxon>
        <taxon>Streptophyta</taxon>
        <taxon>Embryophyta</taxon>
        <taxon>Tracheophyta</taxon>
        <taxon>Spermatophyta</taxon>
        <taxon>Magnoliopsida</taxon>
        <taxon>Liliopsida</taxon>
        <taxon>Poales</taxon>
        <taxon>Poaceae</taxon>
        <taxon>PACMAD clade</taxon>
        <taxon>Panicoideae</taxon>
        <taxon>Andropogonodae</taxon>
        <taxon>Andropogoneae</taxon>
        <taxon>Sorghinae</taxon>
        <taxon>Sorghum</taxon>
    </lineage>
</organism>
<proteinExistence type="predicted"/>
<reference evidence="2" key="2">
    <citation type="journal article" date="2018" name="Plant J.">
        <title>The Sorghum bicolor reference genome: improved assembly, gene annotations, a transcriptome atlas, and signatures of genome organization.</title>
        <authorList>
            <person name="McCormick R.F."/>
            <person name="Truong S.K."/>
            <person name="Sreedasyam A."/>
            <person name="Jenkins J."/>
            <person name="Shu S."/>
            <person name="Sims D."/>
            <person name="Kennedy M."/>
            <person name="Amirebrahimi M."/>
            <person name="Weers B.D."/>
            <person name="McKinley B."/>
            <person name="Mattison A."/>
            <person name="Morishige D.T."/>
            <person name="Grimwood J."/>
            <person name="Schmutz J."/>
            <person name="Mullet J.E."/>
        </authorList>
    </citation>
    <scope>NUCLEOTIDE SEQUENCE [LARGE SCALE GENOMIC DNA]</scope>
    <source>
        <strain evidence="2">cv. BTx623</strain>
    </source>
</reference>
<gene>
    <name evidence="1" type="ORF">SORBI_3006G064900</name>
</gene>
<name>A0A1B6PKL4_SORBI</name>
<dbReference type="EMBL" id="CM000765">
    <property type="protein sequence ID" value="KXG26207.1"/>
    <property type="molecule type" value="Genomic_DNA"/>
</dbReference>
<dbReference type="Proteomes" id="UP000000768">
    <property type="component" value="Chromosome 6"/>
</dbReference>